<dbReference type="Pfam" id="PF14559">
    <property type="entry name" value="TPR_19"/>
    <property type="match status" value="1"/>
</dbReference>
<dbReference type="PATRIC" id="fig|37636.3.peg.1946"/>
<dbReference type="Proteomes" id="UP000053099">
    <property type="component" value="Unassembled WGS sequence"/>
</dbReference>
<evidence type="ECO:0000313" key="4">
    <source>
        <dbReference type="Proteomes" id="UP000053099"/>
    </source>
</evidence>
<reference evidence="3 4" key="1">
    <citation type="submission" date="2015-09" db="EMBL/GenBank/DDBJ databases">
        <title>Draft genome sequence of Thermus scotoductus strain K1 isolated from a geothermal spring in Nagorno-Karabakh, Armenia.</title>
        <authorList>
            <person name="Saghatelyan A."/>
            <person name="Poghosyan L."/>
            <person name="Panosyan H."/>
            <person name="Birkeland N.-K."/>
        </authorList>
    </citation>
    <scope>NUCLEOTIDE SEQUENCE [LARGE SCALE GENOMIC DNA]</scope>
    <source>
        <strain evidence="3 4">K1</strain>
    </source>
</reference>
<dbReference type="InterPro" id="IPR011990">
    <property type="entry name" value="TPR-like_helical_dom_sf"/>
</dbReference>
<name>A0A0N1KQ74_THESC</name>
<dbReference type="AlphaFoldDB" id="A0A0N1KQ74"/>
<evidence type="ECO:0000313" key="3">
    <source>
        <dbReference type="EMBL" id="KPD32600.1"/>
    </source>
</evidence>
<keyword evidence="1" id="KW-1133">Transmembrane helix</keyword>
<feature type="transmembrane region" description="Helical" evidence="1">
    <location>
        <begin position="328"/>
        <end position="347"/>
    </location>
</feature>
<feature type="transmembrane region" description="Helical" evidence="1">
    <location>
        <begin position="431"/>
        <end position="455"/>
    </location>
</feature>
<dbReference type="Pfam" id="PF13432">
    <property type="entry name" value="TPR_16"/>
    <property type="match status" value="1"/>
</dbReference>
<dbReference type="EMBL" id="LJJR01000005">
    <property type="protein sequence ID" value="KPD32600.1"/>
    <property type="molecule type" value="Genomic_DNA"/>
</dbReference>
<keyword evidence="2" id="KW-0732">Signal</keyword>
<sequence length="488" mass="53610">MRLIGGLLVLLGLHFLSPALAQGAEEYFARCQRLYQRGALDSAQATCELALTSDPEHRPSLLLLARIHLERGDLAQVEGYLERLGDEPEAQLLRARLLLQKGQAAEVLRLSLPPGPEANLLQAMALEALRQYEEALRLAQGLPSTPEARLLLSRLHLALGRPQEGLTFLGSTLVERLERGRLLFLSGKPQEAIPILEGLLPELSTQPGLQGQALSLLALAYLGQGQLAQGQAALKQLSALENLPARFLAWAWPWLLVFLAFLLLVLLGESRIEPLRTLEVVEDPLPGPGSLYLTLLGSLLLALLLAAFLGKTLFANALALITPYQKELILPSFYLFYGLLLFASLLLQRPFRKRLSALLGPWSSWIEGFWVGPALVLLLFFYGWIRDTLGLGTLPLNLLAFLGLALMEPFFRGLVPLVLKERYKDLHPYLAVLLFALAVPGPTFLLILLGTGLLWAKERVEGTLGLALGWVVAGVILALFPAAWLRAF</sequence>
<feature type="transmembrane region" description="Helical" evidence="1">
    <location>
        <begin position="247"/>
        <end position="268"/>
    </location>
</feature>
<comment type="caution">
    <text evidence="3">The sequence shown here is derived from an EMBL/GenBank/DDBJ whole genome shotgun (WGS) entry which is preliminary data.</text>
</comment>
<organism evidence="3 4">
    <name type="scientific">Thermus scotoductus</name>
    <dbReference type="NCBI Taxonomy" id="37636"/>
    <lineage>
        <taxon>Bacteria</taxon>
        <taxon>Thermotogati</taxon>
        <taxon>Deinococcota</taxon>
        <taxon>Deinococci</taxon>
        <taxon>Thermales</taxon>
        <taxon>Thermaceae</taxon>
        <taxon>Thermus</taxon>
    </lineage>
</organism>
<dbReference type="SUPFAM" id="SSF48452">
    <property type="entry name" value="TPR-like"/>
    <property type="match status" value="2"/>
</dbReference>
<gene>
    <name evidence="3" type="ORF">AN926_01660</name>
</gene>
<feature type="signal peptide" evidence="2">
    <location>
        <begin position="1"/>
        <end position="21"/>
    </location>
</feature>
<evidence type="ECO:0000256" key="1">
    <source>
        <dbReference type="SAM" id="Phobius"/>
    </source>
</evidence>
<feature type="transmembrane region" description="Helical" evidence="1">
    <location>
        <begin position="467"/>
        <end position="485"/>
    </location>
</feature>
<keyword evidence="1" id="KW-0472">Membrane</keyword>
<keyword evidence="1" id="KW-0812">Transmembrane</keyword>
<feature type="transmembrane region" description="Helical" evidence="1">
    <location>
        <begin position="289"/>
        <end position="308"/>
    </location>
</feature>
<feature type="transmembrane region" description="Helical" evidence="1">
    <location>
        <begin position="397"/>
        <end position="419"/>
    </location>
</feature>
<protein>
    <submittedName>
        <fullName evidence="3">Abortive phage infection protein</fullName>
    </submittedName>
</protein>
<feature type="transmembrane region" description="Helical" evidence="1">
    <location>
        <begin position="368"/>
        <end position="385"/>
    </location>
</feature>
<accession>A0A0N1KQ74</accession>
<dbReference type="Gene3D" id="1.25.40.10">
    <property type="entry name" value="Tetratricopeptide repeat domain"/>
    <property type="match status" value="2"/>
</dbReference>
<evidence type="ECO:0000256" key="2">
    <source>
        <dbReference type="SAM" id="SignalP"/>
    </source>
</evidence>
<proteinExistence type="predicted"/>
<feature type="chain" id="PRO_5005875959" evidence="2">
    <location>
        <begin position="22"/>
        <end position="488"/>
    </location>
</feature>